<dbReference type="Gene3D" id="3.30.450.330">
    <property type="match status" value="1"/>
</dbReference>
<reference evidence="7" key="1">
    <citation type="submission" date="2018-02" db="EMBL/GenBank/DDBJ databases">
        <title>Genome sequence of Desulfocucumis palustris strain NAW-5.</title>
        <authorList>
            <person name="Watanabe M."/>
            <person name="Kojima H."/>
            <person name="Fukui M."/>
        </authorList>
    </citation>
    <scope>NUCLEOTIDE SEQUENCE [LARGE SCALE GENOMIC DNA]</scope>
    <source>
        <strain evidence="7">NAW-5</strain>
    </source>
</reference>
<dbReference type="InterPro" id="IPR050515">
    <property type="entry name" value="Beta-lactam/transpept"/>
</dbReference>
<dbReference type="InterPro" id="IPR001460">
    <property type="entry name" value="PCN-bd_Tpept"/>
</dbReference>
<dbReference type="Pfam" id="PF00905">
    <property type="entry name" value="Transpeptidase"/>
    <property type="match status" value="1"/>
</dbReference>
<dbReference type="Gene3D" id="3.90.1310.10">
    <property type="entry name" value="Penicillin-binding protein 2a (Domain 2)"/>
    <property type="match status" value="1"/>
</dbReference>
<protein>
    <submittedName>
        <fullName evidence="6">Cell division protein FtsI</fullName>
    </submittedName>
</protein>
<feature type="domain" description="PASTA" evidence="5">
    <location>
        <begin position="646"/>
        <end position="705"/>
    </location>
</feature>
<keyword evidence="6" id="KW-0131">Cell cycle</keyword>
<comment type="subcellular location">
    <subcellularLocation>
        <location evidence="1">Membrane</location>
    </subcellularLocation>
</comment>
<dbReference type="CDD" id="cd06575">
    <property type="entry name" value="PASTA_Pbp2x-like_2"/>
    <property type="match status" value="1"/>
</dbReference>
<name>A0A2L2XEA7_9FIRM</name>
<evidence type="ECO:0000256" key="4">
    <source>
        <dbReference type="SAM" id="Phobius"/>
    </source>
</evidence>
<dbReference type="InterPro" id="IPR005543">
    <property type="entry name" value="PASTA_dom"/>
</dbReference>
<evidence type="ECO:0000259" key="5">
    <source>
        <dbReference type="PROSITE" id="PS51178"/>
    </source>
</evidence>
<feature type="domain" description="PASTA" evidence="5">
    <location>
        <begin position="581"/>
        <end position="640"/>
    </location>
</feature>
<dbReference type="Gene3D" id="3.40.710.10">
    <property type="entry name" value="DD-peptidase/beta-lactamase superfamily"/>
    <property type="match status" value="1"/>
</dbReference>
<dbReference type="SUPFAM" id="SSF56519">
    <property type="entry name" value="Penicillin binding protein dimerisation domain"/>
    <property type="match status" value="1"/>
</dbReference>
<keyword evidence="7" id="KW-1185">Reference proteome</keyword>
<dbReference type="SMART" id="SM00740">
    <property type="entry name" value="PASTA"/>
    <property type="match status" value="2"/>
</dbReference>
<dbReference type="PANTHER" id="PTHR30627">
    <property type="entry name" value="PEPTIDOGLYCAN D,D-TRANSPEPTIDASE"/>
    <property type="match status" value="1"/>
</dbReference>
<sequence length="728" mass="80432">MRTTGIVVRKRLTWLFLICVLAFLGLIFRLAWIQFVHGDDLQKMAMEVRMREIPVEAMRGNIYDRNGRELVTSVSVDSVYALPHQVKDTAKTAEALAPVLDIDRDKVYKILSRKSSYEWLKRKVTPEVSARIKELNLQGIYLVEESKRNYLHETLAPHLLGITGVDNQGLMGIEKTFDETLKGKPGRILVEHDAAGRKVQNPIERYIPPEKGNSLVLTIDETIQYFVERELDNVMARYQPKLAVVMVMEPKTGEILAMGNRPTFNSNDWKNVPRSVWDRNPAIWYNYEPGSTYKIVTTSAAVNENTVRNSDRFYDPGYAKVADRKIRCWKAGGHGSLTFEEVVMNSCNPGFVEVGLELGKERFYKYIRAFGFGQKTGIDLPGEATGIVIPEKNATNLNIATMSIGQSVAVTPIQLLRATAAVANGGVLMRPLLAREIVDSKGNTVKKFEPEPLRRVLSQESSARVRELLENVVARGTGRNAFVEGYRVAGKTGTAQVVGERGGYVSGRYVASFSGFAPADDPKFALLVMIAEPQGGIYYGGQVAAPVFQAIARDVLHYMKIPETTGLVKPKDPLTWYEPERVEVTVPNVVNYPVNEATRMLREAGLSIQTSGEGGIVYGQVPEGGARVISGTTVLLDMSPPASPDGGDRVTVPNLSGLTLDEAGNLLQEMRLHPEIVGTGLVEKQNPDPGTRVLRGSSVRLEFMPPGRDKPGLSDNAPPVMGWEFIMD</sequence>
<dbReference type="InterPro" id="IPR011927">
    <property type="entry name" value="SpoVD_pbp"/>
</dbReference>
<dbReference type="EMBL" id="BFAV01000141">
    <property type="protein sequence ID" value="GBF34462.1"/>
    <property type="molecule type" value="Genomic_DNA"/>
</dbReference>
<dbReference type="SUPFAM" id="SSF54184">
    <property type="entry name" value="Penicillin-binding protein 2x (pbp-2x), c-terminal domain"/>
    <property type="match status" value="2"/>
</dbReference>
<evidence type="ECO:0000313" key="7">
    <source>
        <dbReference type="Proteomes" id="UP000239549"/>
    </source>
</evidence>
<keyword evidence="4" id="KW-0812">Transmembrane</keyword>
<dbReference type="Pfam" id="PF03717">
    <property type="entry name" value="PBP_dimer"/>
    <property type="match status" value="1"/>
</dbReference>
<dbReference type="SUPFAM" id="SSF56601">
    <property type="entry name" value="beta-lactamase/transpeptidase-like"/>
    <property type="match status" value="1"/>
</dbReference>
<dbReference type="Gene3D" id="3.30.10.20">
    <property type="match status" value="2"/>
</dbReference>
<comment type="similarity">
    <text evidence="2">Belongs to the transpeptidase family.</text>
</comment>
<dbReference type="Pfam" id="PF03793">
    <property type="entry name" value="PASTA"/>
    <property type="match status" value="2"/>
</dbReference>
<dbReference type="RefSeq" id="WP_104372717.1">
    <property type="nucleotide sequence ID" value="NZ_BFAV01000141.1"/>
</dbReference>
<gene>
    <name evidence="6" type="ORF">DCCM_3580</name>
</gene>
<dbReference type="InterPro" id="IPR036138">
    <property type="entry name" value="PBP_dimer_sf"/>
</dbReference>
<dbReference type="Proteomes" id="UP000239549">
    <property type="component" value="Unassembled WGS sequence"/>
</dbReference>
<evidence type="ECO:0000256" key="2">
    <source>
        <dbReference type="ARBA" id="ARBA00007171"/>
    </source>
</evidence>
<dbReference type="GO" id="GO:0071555">
    <property type="term" value="P:cell wall organization"/>
    <property type="evidence" value="ECO:0007669"/>
    <property type="project" value="TreeGrafter"/>
</dbReference>
<proteinExistence type="inferred from homology"/>
<dbReference type="GO" id="GO:0008658">
    <property type="term" value="F:penicillin binding"/>
    <property type="evidence" value="ECO:0007669"/>
    <property type="project" value="InterPro"/>
</dbReference>
<dbReference type="InterPro" id="IPR005311">
    <property type="entry name" value="PBP_dimer"/>
</dbReference>
<dbReference type="PROSITE" id="PS51178">
    <property type="entry name" value="PASTA"/>
    <property type="match status" value="2"/>
</dbReference>
<keyword evidence="3 4" id="KW-0472">Membrane</keyword>
<accession>A0A2L2XEA7</accession>
<keyword evidence="4" id="KW-1133">Transmembrane helix</keyword>
<evidence type="ECO:0000256" key="3">
    <source>
        <dbReference type="ARBA" id="ARBA00023136"/>
    </source>
</evidence>
<evidence type="ECO:0000256" key="1">
    <source>
        <dbReference type="ARBA" id="ARBA00004370"/>
    </source>
</evidence>
<feature type="transmembrane region" description="Helical" evidence="4">
    <location>
        <begin position="12"/>
        <end position="32"/>
    </location>
</feature>
<keyword evidence="6" id="KW-0132">Cell division</keyword>
<dbReference type="Gene3D" id="1.10.150.770">
    <property type="match status" value="1"/>
</dbReference>
<dbReference type="GO" id="GO:0051301">
    <property type="term" value="P:cell division"/>
    <property type="evidence" value="ECO:0007669"/>
    <property type="project" value="UniProtKB-KW"/>
</dbReference>
<dbReference type="NCBIfam" id="TIGR02214">
    <property type="entry name" value="spoVD_pbp"/>
    <property type="match status" value="1"/>
</dbReference>
<dbReference type="PANTHER" id="PTHR30627:SF1">
    <property type="entry name" value="PEPTIDOGLYCAN D,D-TRANSPEPTIDASE FTSI"/>
    <property type="match status" value="1"/>
</dbReference>
<dbReference type="CDD" id="cd06576">
    <property type="entry name" value="PASTA_Pbp2x-like_1"/>
    <property type="match status" value="1"/>
</dbReference>
<evidence type="ECO:0000313" key="6">
    <source>
        <dbReference type="EMBL" id="GBF34462.1"/>
    </source>
</evidence>
<dbReference type="OrthoDB" id="9804124at2"/>
<dbReference type="GO" id="GO:0005886">
    <property type="term" value="C:plasma membrane"/>
    <property type="evidence" value="ECO:0007669"/>
    <property type="project" value="TreeGrafter"/>
</dbReference>
<dbReference type="InterPro" id="IPR012338">
    <property type="entry name" value="Beta-lactam/transpept-like"/>
</dbReference>
<comment type="caution">
    <text evidence="6">The sequence shown here is derived from an EMBL/GenBank/DDBJ whole genome shotgun (WGS) entry which is preliminary data.</text>
</comment>
<dbReference type="AlphaFoldDB" id="A0A2L2XEA7"/>
<organism evidence="6 7">
    <name type="scientific">Desulfocucumis palustris</name>
    <dbReference type="NCBI Taxonomy" id="1898651"/>
    <lineage>
        <taxon>Bacteria</taxon>
        <taxon>Bacillati</taxon>
        <taxon>Bacillota</taxon>
        <taxon>Clostridia</taxon>
        <taxon>Eubacteriales</taxon>
        <taxon>Desulfocucumaceae</taxon>
        <taxon>Desulfocucumis</taxon>
    </lineage>
</organism>